<sequence length="148" mass="17091">MAKKKMLKNKKTHYLNPLANLECKNHWDFRDAVGLICQCPSPMDYAFVSGENDFSKTYGAFKTVWDIIKEALIEKKIQLVSGKLKGLSVNPLIDTPKEALILDRDSFLLWYSQNKDKIKQYLSCGNLSIRYEEFLDRLAKENVQIKSP</sequence>
<dbReference type="EMBL" id="UINC01105337">
    <property type="protein sequence ID" value="SVC69193.1"/>
    <property type="molecule type" value="Genomic_DNA"/>
</dbReference>
<reference evidence="1" key="1">
    <citation type="submission" date="2018-05" db="EMBL/GenBank/DDBJ databases">
        <authorList>
            <person name="Lanie J.A."/>
            <person name="Ng W.-L."/>
            <person name="Kazmierczak K.M."/>
            <person name="Andrzejewski T.M."/>
            <person name="Davidsen T.M."/>
            <person name="Wayne K.J."/>
            <person name="Tettelin H."/>
            <person name="Glass J.I."/>
            <person name="Rusch D."/>
            <person name="Podicherti R."/>
            <person name="Tsui H.-C.T."/>
            <person name="Winkler M.E."/>
        </authorList>
    </citation>
    <scope>NUCLEOTIDE SEQUENCE</scope>
</reference>
<organism evidence="1">
    <name type="scientific">marine metagenome</name>
    <dbReference type="NCBI Taxonomy" id="408172"/>
    <lineage>
        <taxon>unclassified sequences</taxon>
        <taxon>metagenomes</taxon>
        <taxon>ecological metagenomes</taxon>
    </lineage>
</organism>
<proteinExistence type="predicted"/>
<protein>
    <submittedName>
        <fullName evidence="1">Uncharacterized protein</fullName>
    </submittedName>
</protein>
<accession>A0A382P707</accession>
<feature type="non-terminal residue" evidence="1">
    <location>
        <position position="148"/>
    </location>
</feature>
<gene>
    <name evidence="1" type="ORF">METZ01_LOCUS322047</name>
</gene>
<evidence type="ECO:0000313" key="1">
    <source>
        <dbReference type="EMBL" id="SVC69193.1"/>
    </source>
</evidence>
<dbReference type="AlphaFoldDB" id="A0A382P707"/>
<name>A0A382P707_9ZZZZ</name>